<reference evidence="2 3" key="1">
    <citation type="submission" date="2020-12" db="EMBL/GenBank/DDBJ databases">
        <title>FDA dAtabase for Regulatory Grade micrObial Sequences (FDA-ARGOS): Supporting development and validation of Infectious Disease Dx tests.</title>
        <authorList>
            <person name="Sproer C."/>
            <person name="Gronow S."/>
            <person name="Severitt S."/>
            <person name="Schroder I."/>
            <person name="Tallon L."/>
            <person name="Sadzewicz L."/>
            <person name="Zhao X."/>
            <person name="Boylan J."/>
            <person name="Ott S."/>
            <person name="Bowen H."/>
            <person name="Vavikolanu K."/>
            <person name="Mehta A."/>
            <person name="Aluvathingal J."/>
            <person name="Nadendla S."/>
            <person name="Lowell S."/>
            <person name="Myers T."/>
            <person name="Yan Y."/>
            <person name="Sichtig H."/>
        </authorList>
    </citation>
    <scope>NUCLEOTIDE SEQUENCE [LARGE SCALE GENOMIC DNA]</scope>
    <source>
        <strain evidence="2 3">FDAARGOS_990</strain>
    </source>
</reference>
<dbReference type="Proteomes" id="UP000595374">
    <property type="component" value="Chromosome"/>
</dbReference>
<dbReference type="EMBL" id="CP065989">
    <property type="protein sequence ID" value="QQB15257.1"/>
    <property type="molecule type" value="Genomic_DNA"/>
</dbReference>
<protein>
    <recommendedName>
        <fullName evidence="4">Restriction endonuclease</fullName>
    </recommendedName>
</protein>
<organism evidence="2 3">
    <name type="scientific">Brevibacterium casei</name>
    <dbReference type="NCBI Taxonomy" id="33889"/>
    <lineage>
        <taxon>Bacteria</taxon>
        <taxon>Bacillati</taxon>
        <taxon>Actinomycetota</taxon>
        <taxon>Actinomycetes</taxon>
        <taxon>Micrococcales</taxon>
        <taxon>Brevibacteriaceae</taxon>
        <taxon>Brevibacterium</taxon>
    </lineage>
</organism>
<dbReference type="CDD" id="cd00085">
    <property type="entry name" value="HNHc"/>
    <property type="match status" value="1"/>
</dbReference>
<dbReference type="RefSeq" id="WP_198500278.1">
    <property type="nucleotide sequence ID" value="NZ_CP065989.1"/>
</dbReference>
<proteinExistence type="predicted"/>
<sequence>MDSVIEDVFKDRVLDLRKNPNTRFIDQKSTPDLLSLTSALIVELFDEGDEFSHPEFQRRPEVERALAVELKKPPASVTPGENNKLFMHSLKLLSHAGILEETKRNSTNYYRVSNINALRKLANDERQSLNFIIKYVTEVFKQTNALWMFEEFRDSRQDADAYATLKSRFISFARNHMGAGLKGADTDTEARRILPKILNPLAIEWNMNGSIAGKVSKANISVMDLRYSRVNARDRKLLRSAETSRQQKKAERYSSLAERRSSRVTDAKKLVRARHQDRSEISGLMPATQVHHIFPASQFPLLASVLENLILLTPDEHNVKAHPLNNTGKVDVTYQRQLLFAKLDSIEESIVRGDNFYSIERFAKVVEMGYGLADGSLEASAVLIRRAIEDNA</sequence>
<evidence type="ECO:0008006" key="4">
    <source>
        <dbReference type="Google" id="ProtNLM"/>
    </source>
</evidence>
<name>A0A7T4A0V6_9MICO</name>
<feature type="compositionally biased region" description="Basic and acidic residues" evidence="1">
    <location>
        <begin position="248"/>
        <end position="267"/>
    </location>
</feature>
<dbReference type="REBASE" id="458731">
    <property type="entry name" value="Bca990ORF4720P"/>
</dbReference>
<dbReference type="InterPro" id="IPR003615">
    <property type="entry name" value="HNH_nuc"/>
</dbReference>
<evidence type="ECO:0000313" key="3">
    <source>
        <dbReference type="Proteomes" id="UP000595374"/>
    </source>
</evidence>
<evidence type="ECO:0000313" key="2">
    <source>
        <dbReference type="EMBL" id="QQB15257.1"/>
    </source>
</evidence>
<dbReference type="AlphaFoldDB" id="A0A7T4A0V6"/>
<accession>A0A7T4A0V6</accession>
<feature type="region of interest" description="Disordered" evidence="1">
    <location>
        <begin position="238"/>
        <end position="267"/>
    </location>
</feature>
<evidence type="ECO:0000256" key="1">
    <source>
        <dbReference type="SAM" id="MobiDB-lite"/>
    </source>
</evidence>
<gene>
    <name evidence="2" type="ORF">I6H47_04705</name>
</gene>